<gene>
    <name evidence="2" type="ORF">CLV41_101992</name>
</gene>
<keyword evidence="3" id="KW-1185">Reference proteome</keyword>
<organism evidence="2 3">
    <name type="scientific">Roseibium marinum</name>
    <dbReference type="NCBI Taxonomy" id="281252"/>
    <lineage>
        <taxon>Bacteria</taxon>
        <taxon>Pseudomonadati</taxon>
        <taxon>Pseudomonadota</taxon>
        <taxon>Alphaproteobacteria</taxon>
        <taxon>Hyphomicrobiales</taxon>
        <taxon>Stappiaceae</taxon>
        <taxon>Roseibium</taxon>
    </lineage>
</organism>
<name>A0A2S3V3M3_9HYPH</name>
<sequence length="252" mass="27254">MMAELTKRKFFNFLSFLLSLLIFWLTGATSSAKGSRLELADPVETGVWKFSSRRPASSQLLPLEVPVGTGRTSGALEHGREGAITVAAYGSESPNSQAGSGNKPISPNRPGKTIGNVPQEEASLQRLLNTKARIITESNKCERKILRGQDPLKCFADVLAIYETRLAGEAGRGSSVAKAALPIVRQMARDIRRANSGKEGLAIVRRGIGKVQRIRLVRSQDAVVAKLQQQQRGVLVDTLQAVEINLVKAIAI</sequence>
<protein>
    <submittedName>
        <fullName evidence="2">Uncharacterized protein</fullName>
    </submittedName>
</protein>
<accession>A0A2S3V3M3</accession>
<evidence type="ECO:0000313" key="3">
    <source>
        <dbReference type="Proteomes" id="UP000236959"/>
    </source>
</evidence>
<feature type="compositionally biased region" description="Polar residues" evidence="1">
    <location>
        <begin position="92"/>
        <end position="105"/>
    </location>
</feature>
<dbReference type="EMBL" id="PPCN01000001">
    <property type="protein sequence ID" value="POF34536.1"/>
    <property type="molecule type" value="Genomic_DNA"/>
</dbReference>
<evidence type="ECO:0000256" key="1">
    <source>
        <dbReference type="SAM" id="MobiDB-lite"/>
    </source>
</evidence>
<reference evidence="2 3" key="1">
    <citation type="submission" date="2018-01" db="EMBL/GenBank/DDBJ databases">
        <title>Genomic Encyclopedia of Archaeal and Bacterial Type Strains, Phase II (KMG-II): from individual species to whole genera.</title>
        <authorList>
            <person name="Goeker M."/>
        </authorList>
    </citation>
    <scope>NUCLEOTIDE SEQUENCE [LARGE SCALE GENOMIC DNA]</scope>
    <source>
        <strain evidence="2 3">DSM 17023</strain>
    </source>
</reference>
<feature type="region of interest" description="Disordered" evidence="1">
    <location>
        <begin position="91"/>
        <end position="113"/>
    </location>
</feature>
<dbReference type="AlphaFoldDB" id="A0A2S3V3M3"/>
<dbReference type="Proteomes" id="UP000236959">
    <property type="component" value="Unassembled WGS sequence"/>
</dbReference>
<evidence type="ECO:0000313" key="2">
    <source>
        <dbReference type="EMBL" id="POF34536.1"/>
    </source>
</evidence>
<comment type="caution">
    <text evidence="2">The sequence shown here is derived from an EMBL/GenBank/DDBJ whole genome shotgun (WGS) entry which is preliminary data.</text>
</comment>
<proteinExistence type="predicted"/>